<protein>
    <recommendedName>
        <fullName evidence="4">Extracellular membrane protein CFEM domain-containing protein</fullName>
    </recommendedName>
</protein>
<reference evidence="2" key="1">
    <citation type="submission" date="2022-10" db="EMBL/GenBank/DDBJ databases">
        <title>Culturing micro-colonial fungi from biological soil crusts in the Mojave desert and describing Neophaeococcomyces mojavensis, and introducing the new genera and species Taxawa tesnikishii.</title>
        <authorList>
            <person name="Kurbessoian T."/>
            <person name="Stajich J.E."/>
        </authorList>
    </citation>
    <scope>NUCLEOTIDE SEQUENCE</scope>
    <source>
        <strain evidence="2">TK_1</strain>
    </source>
</reference>
<feature type="chain" id="PRO_5046261370" description="Extracellular membrane protein CFEM domain-containing protein" evidence="1">
    <location>
        <begin position="18"/>
        <end position="140"/>
    </location>
</feature>
<feature type="signal peptide" evidence="1">
    <location>
        <begin position="1"/>
        <end position="17"/>
    </location>
</feature>
<evidence type="ECO:0000313" key="2">
    <source>
        <dbReference type="EMBL" id="KAJ9665163.1"/>
    </source>
</evidence>
<name>A0ABQ9NTY9_9PEZI</name>
<accession>A0ABQ9NTY9</accession>
<keyword evidence="1" id="KW-0732">Signal</keyword>
<dbReference type="EMBL" id="JAPDRL010000032">
    <property type="protein sequence ID" value="KAJ9665163.1"/>
    <property type="molecule type" value="Genomic_DNA"/>
</dbReference>
<sequence>MRSSIAILLAAAGIAVAQTATGSAVSSIATSPTNGCLPGAETIVDACLASTQALADACPGNDWVCLCTQYQNVLTCYNNCPNLPNRATVQNQTSLRQQCISRHPLFYRLRLRLHSLHDDDLGNSGAVYKQQLGECFGCFG</sequence>
<keyword evidence="3" id="KW-1185">Reference proteome</keyword>
<comment type="caution">
    <text evidence="2">The sequence shown here is derived from an EMBL/GenBank/DDBJ whole genome shotgun (WGS) entry which is preliminary data.</text>
</comment>
<proteinExistence type="predicted"/>
<evidence type="ECO:0000313" key="3">
    <source>
        <dbReference type="Proteomes" id="UP001172684"/>
    </source>
</evidence>
<gene>
    <name evidence="2" type="ORF">H2201_004824</name>
</gene>
<dbReference type="Proteomes" id="UP001172684">
    <property type="component" value="Unassembled WGS sequence"/>
</dbReference>
<organism evidence="2 3">
    <name type="scientific">Coniosporium apollinis</name>
    <dbReference type="NCBI Taxonomy" id="61459"/>
    <lineage>
        <taxon>Eukaryota</taxon>
        <taxon>Fungi</taxon>
        <taxon>Dikarya</taxon>
        <taxon>Ascomycota</taxon>
        <taxon>Pezizomycotina</taxon>
        <taxon>Dothideomycetes</taxon>
        <taxon>Dothideomycetes incertae sedis</taxon>
        <taxon>Coniosporium</taxon>
    </lineage>
</organism>
<evidence type="ECO:0000256" key="1">
    <source>
        <dbReference type="SAM" id="SignalP"/>
    </source>
</evidence>
<evidence type="ECO:0008006" key="4">
    <source>
        <dbReference type="Google" id="ProtNLM"/>
    </source>
</evidence>